<dbReference type="AlphaFoldDB" id="A0AAN9YDS6"/>
<dbReference type="GO" id="GO:0005783">
    <property type="term" value="C:endoplasmic reticulum"/>
    <property type="evidence" value="ECO:0007669"/>
    <property type="project" value="TreeGrafter"/>
</dbReference>
<evidence type="ECO:0000256" key="3">
    <source>
        <dbReference type="ARBA" id="ARBA00022989"/>
    </source>
</evidence>
<keyword evidence="8" id="KW-1185">Reference proteome</keyword>
<feature type="transmembrane region" description="Helical" evidence="6">
    <location>
        <begin position="426"/>
        <end position="449"/>
    </location>
</feature>
<reference evidence="7 8" key="1">
    <citation type="journal article" date="2023" name="PLoS ONE">
        <title>Cytospora paraplurivora sp. nov. isolated from orchards with fruit tree decline syndrome in Ontario, Canada.</title>
        <authorList>
            <person name="Ilyukhin E."/>
            <person name="Nguyen H.D.T."/>
            <person name="Castle A.J."/>
            <person name="Ellouze W."/>
        </authorList>
    </citation>
    <scope>NUCLEOTIDE SEQUENCE [LARGE SCALE GENOMIC DNA]</scope>
    <source>
        <strain evidence="7 8">FDS-564</strain>
    </source>
</reference>
<feature type="region of interest" description="Disordered" evidence="5">
    <location>
        <begin position="173"/>
        <end position="237"/>
    </location>
</feature>
<dbReference type="EMBL" id="JAJSPL020000038">
    <property type="protein sequence ID" value="KAK7735602.1"/>
    <property type="molecule type" value="Genomic_DNA"/>
</dbReference>
<evidence type="ECO:0000313" key="7">
    <source>
        <dbReference type="EMBL" id="KAK7735602.1"/>
    </source>
</evidence>
<feature type="transmembrane region" description="Helical" evidence="6">
    <location>
        <begin position="394"/>
        <end position="414"/>
    </location>
</feature>
<dbReference type="PANTHER" id="PTHR31794:SF4">
    <property type="entry name" value="AUXIN EFFLUX TRANSPORTER FAMILY PROTEIN (EUROFUNG)"/>
    <property type="match status" value="1"/>
</dbReference>
<evidence type="ECO:0000256" key="1">
    <source>
        <dbReference type="ARBA" id="ARBA00004141"/>
    </source>
</evidence>
<feature type="transmembrane region" description="Helical" evidence="6">
    <location>
        <begin position="9"/>
        <end position="31"/>
    </location>
</feature>
<keyword evidence="2 6" id="KW-0812">Transmembrane</keyword>
<accession>A0AAN9YDS6</accession>
<evidence type="ECO:0000256" key="2">
    <source>
        <dbReference type="ARBA" id="ARBA00022692"/>
    </source>
</evidence>
<dbReference type="PANTHER" id="PTHR31794">
    <property type="entry name" value="AUXIN EFFLUX TRANSPORTER FAMILY PROTEIN (EUROFUNG)"/>
    <property type="match status" value="1"/>
</dbReference>
<comment type="caution">
    <text evidence="7">The sequence shown here is derived from an EMBL/GenBank/DDBJ whole genome shotgun (WGS) entry which is preliminary data.</text>
</comment>
<proteinExistence type="predicted"/>
<feature type="transmembrane region" description="Helical" evidence="6">
    <location>
        <begin position="73"/>
        <end position="98"/>
    </location>
</feature>
<feature type="compositionally biased region" description="Polar residues" evidence="5">
    <location>
        <begin position="194"/>
        <end position="215"/>
    </location>
</feature>
<dbReference type="Pfam" id="PF03547">
    <property type="entry name" value="Mem_trans"/>
    <property type="match status" value="1"/>
</dbReference>
<protein>
    <recommendedName>
        <fullName evidence="9">Auxin efflux carrier</fullName>
    </recommendedName>
</protein>
<sequence>MASSGILEAFLAAIQASVSVLLVISYGGIAAKLGLISPESTKAVSKVCVRVFLPALLITKIGSELHSGSGDRYAIIVVWGLICHLISFGIGIFGHLVLKMPDWVTVGVMFNNTASYPLLLIGALEETGILSSLIVGDESTKDAIERAKAYFLVFSTISSCLTFAVGPRLIDTEHAPEEDPDSDHESQHGEESPAETNGANEETGLLNGQQPQARSWNPFRNERGFFPSTRKPQSNGLTNGAALKAQARRAYVVPKRKWHGLSPRTRWWLLFISDFFNAPLIGAIIGAVIGLSPPLHRAFFNDTQDGGIFTAWLTASLKNIGGLFVPLPVVIAGVSLYTAYKGTKEKFQGKPLKLPWGTVTYIMVIRFVIWPVVSVAIVYLLASRTDFLGSDPMLWFTLMLMPCGPPAMKLITLVQVSNAEDEDEASIAKLLTIAYIISPILSFTVVASLQAAKASI</sequence>
<evidence type="ECO:0000313" key="8">
    <source>
        <dbReference type="Proteomes" id="UP001320245"/>
    </source>
</evidence>
<gene>
    <name evidence="7" type="ORF">SLS53_007516</name>
</gene>
<dbReference type="GO" id="GO:0055085">
    <property type="term" value="P:transmembrane transport"/>
    <property type="evidence" value="ECO:0007669"/>
    <property type="project" value="InterPro"/>
</dbReference>
<keyword evidence="4 6" id="KW-0472">Membrane</keyword>
<dbReference type="GO" id="GO:0016020">
    <property type="term" value="C:membrane"/>
    <property type="evidence" value="ECO:0007669"/>
    <property type="project" value="UniProtKB-SubCell"/>
</dbReference>
<keyword evidence="3 6" id="KW-1133">Transmembrane helix</keyword>
<feature type="transmembrane region" description="Helical" evidence="6">
    <location>
        <begin position="360"/>
        <end position="382"/>
    </location>
</feature>
<evidence type="ECO:0000256" key="5">
    <source>
        <dbReference type="SAM" id="MobiDB-lite"/>
    </source>
</evidence>
<feature type="transmembrane region" description="Helical" evidence="6">
    <location>
        <begin position="320"/>
        <end position="340"/>
    </location>
</feature>
<feature type="compositionally biased region" description="Basic and acidic residues" evidence="5">
    <location>
        <begin position="173"/>
        <end position="191"/>
    </location>
</feature>
<evidence type="ECO:0000256" key="6">
    <source>
        <dbReference type="SAM" id="Phobius"/>
    </source>
</evidence>
<dbReference type="InterPro" id="IPR004776">
    <property type="entry name" value="Mem_transp_PIN-like"/>
</dbReference>
<comment type="subcellular location">
    <subcellularLocation>
        <location evidence="1">Membrane</location>
        <topology evidence="1">Multi-pass membrane protein</topology>
    </subcellularLocation>
</comment>
<dbReference type="Proteomes" id="UP001320245">
    <property type="component" value="Unassembled WGS sequence"/>
</dbReference>
<feature type="transmembrane region" description="Helical" evidence="6">
    <location>
        <begin position="267"/>
        <end position="291"/>
    </location>
</feature>
<name>A0AAN9YDS6_9PEZI</name>
<evidence type="ECO:0008006" key="9">
    <source>
        <dbReference type="Google" id="ProtNLM"/>
    </source>
</evidence>
<evidence type="ECO:0000256" key="4">
    <source>
        <dbReference type="ARBA" id="ARBA00023136"/>
    </source>
</evidence>
<organism evidence="7 8">
    <name type="scientific">Cytospora paraplurivora</name>
    <dbReference type="NCBI Taxonomy" id="2898453"/>
    <lineage>
        <taxon>Eukaryota</taxon>
        <taxon>Fungi</taxon>
        <taxon>Dikarya</taxon>
        <taxon>Ascomycota</taxon>
        <taxon>Pezizomycotina</taxon>
        <taxon>Sordariomycetes</taxon>
        <taxon>Sordariomycetidae</taxon>
        <taxon>Diaporthales</taxon>
        <taxon>Cytosporaceae</taxon>
        <taxon>Cytospora</taxon>
    </lineage>
</organism>